<evidence type="ECO:0000256" key="1">
    <source>
        <dbReference type="ARBA" id="ARBA00004651"/>
    </source>
</evidence>
<evidence type="ECO:0000313" key="9">
    <source>
        <dbReference type="EMBL" id="MBB5801523.1"/>
    </source>
</evidence>
<evidence type="ECO:0000259" key="8">
    <source>
        <dbReference type="Pfam" id="PF02687"/>
    </source>
</evidence>
<organism evidence="9 10">
    <name type="scientific">Saccharothrix ecbatanensis</name>
    <dbReference type="NCBI Taxonomy" id="1105145"/>
    <lineage>
        <taxon>Bacteria</taxon>
        <taxon>Bacillati</taxon>
        <taxon>Actinomycetota</taxon>
        <taxon>Actinomycetes</taxon>
        <taxon>Pseudonocardiales</taxon>
        <taxon>Pseudonocardiaceae</taxon>
        <taxon>Saccharothrix</taxon>
    </lineage>
</organism>
<evidence type="ECO:0000256" key="2">
    <source>
        <dbReference type="ARBA" id="ARBA00022475"/>
    </source>
</evidence>
<comment type="caution">
    <text evidence="9">The sequence shown here is derived from an EMBL/GenBank/DDBJ whole genome shotgun (WGS) entry which is preliminary data.</text>
</comment>
<gene>
    <name evidence="9" type="ORF">F4560_001291</name>
</gene>
<sequence length="779" mass="78393">MSALGRVVRSGVGRRRVQTVVIGLATTMAVTASVLGGSLLVASTAPFDKAFVEQNGAHLAAEFDAGKTTSGQLSATASASGVTASAGPFPTVTITPDADGPGDLPPMSVVGRADPGGPVDAVTLTDGAWADAADEIVVSADGPFAHHRDGSGVGRRFTFADLPGSPTLTVVGVARSVSRTADGWVIPSLLTSPAGYQMLYRLAAADTAEQVDAGRAAVAALVPEGALSGSQSWLVLKKAADRAVAVFVPFLVAFGLLGLVMSLLVVGNVVAGAVGAGTRRIGILKALGFTPAQVVWAYMAQALIPAAVGIAIGVVAGNLLAIPVLAETEEVYGTVTLAVSPVVNIVVIAGALGMVALTALISSLRAGRLRTVDAIAVGHTPRLGRGRWAARLTARLPLPRPVSLGLARPFARPARAIAMGAAVLFGATAVTFAMGLAASLNQVEIARNHDNADVKVGAFGNGSVRFGSGPPPNVDSAAVTAAIEAQSGTRAHYSTTRTRVSVAGVAGTTTIVSFSGDAAWDGYQMVAGRWFQAPGEAVAARPFLTATGTKVGDTVTLDDGEKTVTVRIVGDVFEMSSEGMVVLTDEATFAAAPGPMGASHHITVQPGADVTSYITTLNTALKPLGTSAAPGGTDGSSDTIVLINSLAATLTLMLVAVAALGVLNSVVLDTRERIRDLGVHKALGMTPRQTIAMVISSVVVTGVIGGAIGVPVGVALHEAVLPAMEESAGIGLPAAAFTVHDLSELLLLGVGGLLIAIVGALLPATWAAKTSTATALRTE</sequence>
<feature type="transmembrane region" description="Helical" evidence="7">
    <location>
        <begin position="246"/>
        <end position="274"/>
    </location>
</feature>
<comment type="subcellular location">
    <subcellularLocation>
        <location evidence="1">Cell membrane</location>
        <topology evidence="1">Multi-pass membrane protein</topology>
    </subcellularLocation>
</comment>
<dbReference type="GO" id="GO:0005886">
    <property type="term" value="C:plasma membrane"/>
    <property type="evidence" value="ECO:0007669"/>
    <property type="project" value="UniProtKB-SubCell"/>
</dbReference>
<dbReference type="Proteomes" id="UP000552097">
    <property type="component" value="Unassembled WGS sequence"/>
</dbReference>
<dbReference type="EMBL" id="JACHMO010000001">
    <property type="protein sequence ID" value="MBB5801523.1"/>
    <property type="molecule type" value="Genomic_DNA"/>
</dbReference>
<feature type="transmembrane region" description="Helical" evidence="7">
    <location>
        <begin position="20"/>
        <end position="42"/>
    </location>
</feature>
<feature type="transmembrane region" description="Helical" evidence="7">
    <location>
        <begin position="745"/>
        <end position="768"/>
    </location>
</feature>
<protein>
    <submittedName>
        <fullName evidence="9">Putative ABC transport system permease protein</fullName>
    </submittedName>
</protein>
<evidence type="ECO:0000256" key="7">
    <source>
        <dbReference type="SAM" id="Phobius"/>
    </source>
</evidence>
<evidence type="ECO:0000256" key="4">
    <source>
        <dbReference type="ARBA" id="ARBA00022989"/>
    </source>
</evidence>
<proteinExistence type="inferred from homology"/>
<feature type="domain" description="ABC3 transporter permease C-terminal" evidence="8">
    <location>
        <begin position="253"/>
        <end position="368"/>
    </location>
</feature>
<evidence type="ECO:0000256" key="6">
    <source>
        <dbReference type="ARBA" id="ARBA00038076"/>
    </source>
</evidence>
<keyword evidence="2" id="KW-1003">Cell membrane</keyword>
<reference evidence="9 10" key="1">
    <citation type="submission" date="2020-08" db="EMBL/GenBank/DDBJ databases">
        <title>Sequencing the genomes of 1000 actinobacteria strains.</title>
        <authorList>
            <person name="Klenk H.-P."/>
        </authorList>
    </citation>
    <scope>NUCLEOTIDE SEQUENCE [LARGE SCALE GENOMIC DNA]</scope>
    <source>
        <strain evidence="9 10">DSM 45486</strain>
    </source>
</reference>
<accession>A0A7W9LZB1</accession>
<dbReference type="GO" id="GO:0022857">
    <property type="term" value="F:transmembrane transporter activity"/>
    <property type="evidence" value="ECO:0007669"/>
    <property type="project" value="TreeGrafter"/>
</dbReference>
<dbReference type="Pfam" id="PF02687">
    <property type="entry name" value="FtsX"/>
    <property type="match status" value="2"/>
</dbReference>
<feature type="transmembrane region" description="Helical" evidence="7">
    <location>
        <begin position="416"/>
        <end position="438"/>
    </location>
</feature>
<dbReference type="InterPro" id="IPR003838">
    <property type="entry name" value="ABC3_permease_C"/>
</dbReference>
<keyword evidence="4 7" id="KW-1133">Transmembrane helix</keyword>
<comment type="similarity">
    <text evidence="6">Belongs to the ABC-4 integral membrane protein family.</text>
</comment>
<feature type="transmembrane region" description="Helical" evidence="7">
    <location>
        <begin position="342"/>
        <end position="361"/>
    </location>
</feature>
<dbReference type="AlphaFoldDB" id="A0A7W9LZB1"/>
<evidence type="ECO:0000256" key="3">
    <source>
        <dbReference type="ARBA" id="ARBA00022692"/>
    </source>
</evidence>
<feature type="transmembrane region" description="Helical" evidence="7">
    <location>
        <begin position="646"/>
        <end position="670"/>
    </location>
</feature>
<dbReference type="PANTHER" id="PTHR30572">
    <property type="entry name" value="MEMBRANE COMPONENT OF TRANSPORTER-RELATED"/>
    <property type="match status" value="1"/>
</dbReference>
<name>A0A7W9LZB1_9PSEU</name>
<dbReference type="RefSeq" id="WP_184917466.1">
    <property type="nucleotide sequence ID" value="NZ_JACHMO010000001.1"/>
</dbReference>
<keyword evidence="5 7" id="KW-0472">Membrane</keyword>
<keyword evidence="10" id="KW-1185">Reference proteome</keyword>
<dbReference type="InterPro" id="IPR050250">
    <property type="entry name" value="Macrolide_Exporter_MacB"/>
</dbReference>
<dbReference type="PANTHER" id="PTHR30572:SF4">
    <property type="entry name" value="ABC TRANSPORTER PERMEASE YTRF"/>
    <property type="match status" value="1"/>
</dbReference>
<feature type="transmembrane region" description="Helical" evidence="7">
    <location>
        <begin position="295"/>
        <end position="322"/>
    </location>
</feature>
<keyword evidence="3 7" id="KW-0812">Transmembrane</keyword>
<evidence type="ECO:0000256" key="5">
    <source>
        <dbReference type="ARBA" id="ARBA00023136"/>
    </source>
</evidence>
<feature type="domain" description="ABC3 transporter permease C-terminal" evidence="8">
    <location>
        <begin position="650"/>
        <end position="769"/>
    </location>
</feature>
<evidence type="ECO:0000313" key="10">
    <source>
        <dbReference type="Proteomes" id="UP000552097"/>
    </source>
</evidence>
<feature type="transmembrane region" description="Helical" evidence="7">
    <location>
        <begin position="691"/>
        <end position="716"/>
    </location>
</feature>